<sequence>MSTQFQTAVRSNVSHTHRRDAIDRLIADDERTNLALLVKMSGLRGEFRRRALEGLGECNATETLADLAENTTIDPSLRRRAGELC</sequence>
<dbReference type="OrthoDB" id="199024at2157"/>
<comment type="caution">
    <text evidence="1">The sequence shown here is derived from an EMBL/GenBank/DDBJ whole genome shotgun (WGS) entry which is preliminary data.</text>
</comment>
<name>A0A8J8Q9T5_9EURY</name>
<protein>
    <recommendedName>
        <fullName evidence="3">HEAT repeat domain-containing protein</fullName>
    </recommendedName>
</protein>
<dbReference type="AlphaFoldDB" id="A0A8J8Q9T5"/>
<proteinExistence type="predicted"/>
<dbReference type="EMBL" id="PHNJ01000001">
    <property type="protein sequence ID" value="TYL40694.1"/>
    <property type="molecule type" value="Genomic_DNA"/>
</dbReference>
<evidence type="ECO:0000313" key="2">
    <source>
        <dbReference type="Proteomes" id="UP000766904"/>
    </source>
</evidence>
<dbReference type="Proteomes" id="UP000766904">
    <property type="component" value="Unassembled WGS sequence"/>
</dbReference>
<evidence type="ECO:0008006" key="3">
    <source>
        <dbReference type="Google" id="ProtNLM"/>
    </source>
</evidence>
<gene>
    <name evidence="1" type="ORF">CV102_00620</name>
</gene>
<organism evidence="1 2">
    <name type="scientific">Natronococcus pandeyae</name>
    <dbReference type="NCBI Taxonomy" id="2055836"/>
    <lineage>
        <taxon>Archaea</taxon>
        <taxon>Methanobacteriati</taxon>
        <taxon>Methanobacteriota</taxon>
        <taxon>Stenosarchaea group</taxon>
        <taxon>Halobacteria</taxon>
        <taxon>Halobacteriales</taxon>
        <taxon>Natrialbaceae</taxon>
        <taxon>Natronococcus</taxon>
    </lineage>
</organism>
<evidence type="ECO:0000313" key="1">
    <source>
        <dbReference type="EMBL" id="TYL40694.1"/>
    </source>
</evidence>
<keyword evidence="2" id="KW-1185">Reference proteome</keyword>
<dbReference type="RefSeq" id="WP_148856525.1">
    <property type="nucleotide sequence ID" value="NZ_PHNJ01000001.1"/>
</dbReference>
<accession>A0A8J8Q9T5</accession>
<reference evidence="1" key="1">
    <citation type="submission" date="2017-11" db="EMBL/GenBank/DDBJ databases">
        <authorList>
            <person name="Kajale S.C."/>
            <person name="Sharma A."/>
        </authorList>
    </citation>
    <scope>NUCLEOTIDE SEQUENCE</scope>
    <source>
        <strain evidence="1">LS1_42</strain>
    </source>
</reference>